<sequence length="133" mass="14725">MTDVLSSKKLPSVGPFDLDVILIDDPDTMPEDSECYSAEDIAAWENDDWHFVSAVVRVRLSSGHGNILASSYMGGMEYGDWTDGKFLDPLELDVNGYLPQMVEEAVELAWEVVRSTVVAFQIAMKQAPSCYAL</sequence>
<evidence type="ECO:0000313" key="2">
    <source>
        <dbReference type="Proteomes" id="UP000241290"/>
    </source>
</evidence>
<dbReference type="Proteomes" id="UP000241290">
    <property type="component" value="Genome"/>
</dbReference>
<reference evidence="2" key="1">
    <citation type="submission" date="2018-02" db="EMBL/GenBank/DDBJ databases">
        <authorList>
            <person name="Cohen D.B."/>
            <person name="Kent A.D."/>
        </authorList>
    </citation>
    <scope>NUCLEOTIDE SEQUENCE [LARGE SCALE GENOMIC DNA]</scope>
</reference>
<name>A0A2P1JXL8_9CAUD</name>
<organism evidence="1 2">
    <name type="scientific">Rhodococcus phage Finch</name>
    <dbReference type="NCBI Taxonomy" id="2094144"/>
    <lineage>
        <taxon>Viruses</taxon>
        <taxon>Duplodnaviria</taxon>
        <taxon>Heunggongvirae</taxon>
        <taxon>Uroviricota</taxon>
        <taxon>Caudoviricetes</taxon>
        <taxon>Finchvirus</taxon>
        <taxon>Finchvirus finch</taxon>
    </lineage>
</organism>
<dbReference type="GeneID" id="64766422"/>
<dbReference type="KEGG" id="vg:64766422"/>
<accession>A0A2P1JXL8</accession>
<gene>
    <name evidence="1" type="primary">169</name>
    <name evidence="1" type="ORF">SEA_FINCH_169</name>
</gene>
<keyword evidence="2" id="KW-1185">Reference proteome</keyword>
<protein>
    <submittedName>
        <fullName evidence="1">Uncharacterized protein</fullName>
    </submittedName>
</protein>
<evidence type="ECO:0000313" key="1">
    <source>
        <dbReference type="EMBL" id="AVO25097.1"/>
    </source>
</evidence>
<proteinExistence type="predicted"/>
<dbReference type="RefSeq" id="YP_010059191.1">
    <property type="nucleotide sequence ID" value="NC_054724.1"/>
</dbReference>
<dbReference type="EMBL" id="MG962366">
    <property type="protein sequence ID" value="AVO25097.1"/>
    <property type="molecule type" value="Genomic_DNA"/>
</dbReference>